<feature type="compositionally biased region" description="Acidic residues" evidence="1">
    <location>
        <begin position="176"/>
        <end position="188"/>
    </location>
</feature>
<feature type="domain" description="FF" evidence="3">
    <location>
        <begin position="208"/>
        <end position="262"/>
    </location>
</feature>
<dbReference type="PANTHER" id="PTHR11864">
    <property type="entry name" value="PRE-MRNA-PROCESSING PROTEIN PRP40"/>
    <property type="match status" value="1"/>
</dbReference>
<evidence type="ECO:0000259" key="2">
    <source>
        <dbReference type="PROSITE" id="PS50020"/>
    </source>
</evidence>
<dbReference type="SMART" id="SM00441">
    <property type="entry name" value="FF"/>
    <property type="match status" value="1"/>
</dbReference>
<proteinExistence type="predicted"/>
<dbReference type="InterPro" id="IPR039726">
    <property type="entry name" value="Prp40-like"/>
</dbReference>
<dbReference type="GO" id="GO:0003723">
    <property type="term" value="F:RNA binding"/>
    <property type="evidence" value="ECO:0007669"/>
    <property type="project" value="TreeGrafter"/>
</dbReference>
<dbReference type="EMBL" id="CP048997">
    <property type="protein sequence ID" value="QID83106.1"/>
    <property type="molecule type" value="Genomic_DNA"/>
</dbReference>
<dbReference type="InterPro" id="IPR001202">
    <property type="entry name" value="WW_dom"/>
</dbReference>
<feature type="compositionally biased region" description="Acidic residues" evidence="1">
    <location>
        <begin position="270"/>
        <end position="284"/>
    </location>
</feature>
<dbReference type="PROSITE" id="PS01159">
    <property type="entry name" value="WW_DOMAIN_1"/>
    <property type="match status" value="1"/>
</dbReference>
<dbReference type="GO" id="GO:0071004">
    <property type="term" value="C:U2-type prespliceosome"/>
    <property type="evidence" value="ECO:0007669"/>
    <property type="project" value="TreeGrafter"/>
</dbReference>
<dbReference type="InterPro" id="IPR036020">
    <property type="entry name" value="WW_dom_sf"/>
</dbReference>
<dbReference type="Gene3D" id="1.10.10.440">
    <property type="entry name" value="FF domain"/>
    <property type="match status" value="1"/>
</dbReference>
<dbReference type="GO" id="GO:0045292">
    <property type="term" value="P:mRNA cis splicing, via spliceosome"/>
    <property type="evidence" value="ECO:0007669"/>
    <property type="project" value="InterPro"/>
</dbReference>
<name>A0A6C1E199_SACPS</name>
<dbReference type="AlphaFoldDB" id="A0A6C1E199"/>
<feature type="region of interest" description="Disordered" evidence="1">
    <location>
        <begin position="27"/>
        <end position="49"/>
    </location>
</feature>
<dbReference type="PROSITE" id="PS51676">
    <property type="entry name" value="FF"/>
    <property type="match status" value="1"/>
</dbReference>
<gene>
    <name evidence="4" type="primary">URN1_1</name>
    <name evidence="4" type="ORF">GRS66_005550</name>
</gene>
<dbReference type="SUPFAM" id="SSF51045">
    <property type="entry name" value="WW domain"/>
    <property type="match status" value="1"/>
</dbReference>
<dbReference type="Proteomes" id="UP000501346">
    <property type="component" value="Chromosome ScXVI"/>
</dbReference>
<dbReference type="PROSITE" id="PS50020">
    <property type="entry name" value="WW_DOMAIN_2"/>
    <property type="match status" value="1"/>
</dbReference>
<dbReference type="InterPro" id="IPR002713">
    <property type="entry name" value="FF_domain"/>
</dbReference>
<protein>
    <submittedName>
        <fullName evidence="4">Pre-mRNA-splicing factor urn1</fullName>
    </submittedName>
</protein>
<dbReference type="CDD" id="cd00201">
    <property type="entry name" value="WW"/>
    <property type="match status" value="1"/>
</dbReference>
<dbReference type="FunFam" id="1.10.10.440:FF:000042">
    <property type="entry name" value="Pre-mRNA-splicing factor URN1"/>
    <property type="match status" value="1"/>
</dbReference>
<dbReference type="Gene3D" id="2.20.70.10">
    <property type="match status" value="1"/>
</dbReference>
<feature type="compositionally biased region" description="Polar residues" evidence="1">
    <location>
        <begin position="160"/>
        <end position="175"/>
    </location>
</feature>
<feature type="domain" description="WW" evidence="2">
    <location>
        <begin position="1"/>
        <end position="32"/>
    </location>
</feature>
<dbReference type="OrthoDB" id="410044at2759"/>
<dbReference type="Pfam" id="PF00397">
    <property type="entry name" value="WW"/>
    <property type="match status" value="1"/>
</dbReference>
<evidence type="ECO:0000256" key="1">
    <source>
        <dbReference type="SAM" id="MobiDB-lite"/>
    </source>
</evidence>
<sequence>MRGEWQEFKTPAGKKYYYNKNTKQSQWEKPNLKKGSNLESNAKESQTERKPTFSLELVNGWHLIICNDGTKLYFNDDSKEFKNDIRQEDDSRCRSLIESLDKEKLVLLIGVARGYTMREEDIDKILESCNEEIHLFKRNQDEVERKDEISEEAGDVKSPLQESHTGLVSGYGSSSGEEDEEEDEENEEQIVNQDISIIDDLNRIDTDDIDERNIFFELFDRYKLDKFSTWSLQSKKIENDPDFYKIRDDTVRESLFEEWCGERSGNATAEESDSEDNSEDDSEVLEPTKYHYLAQIVANAGTIAPDTIPQDIRKQQKALYKAYKIKEYIPSKRDQDKFVSQLLFYYKTFDLEQRKEIFCDCLRDHERDFTGAVESLRQDKELIDRWQTLLKAPADSSSIEDILLSIEHRCCVSPIVVTEPRYYVVGILEKTVVWVRWLAAEVGPSSRFTPVGAGNEPINPE</sequence>
<dbReference type="GO" id="GO:0005685">
    <property type="term" value="C:U1 snRNP"/>
    <property type="evidence" value="ECO:0007669"/>
    <property type="project" value="TreeGrafter"/>
</dbReference>
<dbReference type="Pfam" id="PF01846">
    <property type="entry name" value="FF"/>
    <property type="match status" value="1"/>
</dbReference>
<dbReference type="SMART" id="SM00456">
    <property type="entry name" value="WW"/>
    <property type="match status" value="1"/>
</dbReference>
<organism evidence="4 5">
    <name type="scientific">Saccharomyces pastorianus</name>
    <name type="common">Lager yeast</name>
    <name type="synonym">Saccharomyces cerevisiae x Saccharomyces eubayanus</name>
    <dbReference type="NCBI Taxonomy" id="27292"/>
    <lineage>
        <taxon>Eukaryota</taxon>
        <taxon>Fungi</taxon>
        <taxon>Dikarya</taxon>
        <taxon>Ascomycota</taxon>
        <taxon>Saccharomycotina</taxon>
        <taxon>Saccharomycetes</taxon>
        <taxon>Saccharomycetales</taxon>
        <taxon>Saccharomycetaceae</taxon>
        <taxon>Saccharomyces</taxon>
    </lineage>
</organism>
<feature type="region of interest" description="Disordered" evidence="1">
    <location>
        <begin position="262"/>
        <end position="284"/>
    </location>
</feature>
<evidence type="ECO:0000313" key="4">
    <source>
        <dbReference type="EMBL" id="QID83106.1"/>
    </source>
</evidence>
<reference evidence="4 5" key="1">
    <citation type="journal article" date="2019" name="BMC Genomics">
        <title>Chromosome level assembly and comparative genome analysis confirm lager-brewing yeasts originated from a single hybridization.</title>
        <authorList>
            <person name="Salazar A.N."/>
            <person name="Gorter de Vries A.R."/>
            <person name="van den Broek M."/>
            <person name="Brouwers N."/>
            <person name="de la Torre Cortes P."/>
            <person name="Kuijpers N.G.A."/>
            <person name="Daran J.G."/>
            <person name="Abeel T."/>
        </authorList>
    </citation>
    <scope>NUCLEOTIDE SEQUENCE [LARGE SCALE GENOMIC DNA]</scope>
    <source>
        <strain evidence="4 5">CBS 1483</strain>
    </source>
</reference>
<accession>A0A6C1E199</accession>
<feature type="region of interest" description="Disordered" evidence="1">
    <location>
        <begin position="144"/>
        <end position="194"/>
    </location>
</feature>
<dbReference type="InterPro" id="IPR036517">
    <property type="entry name" value="FF_domain_sf"/>
</dbReference>
<dbReference type="PANTHER" id="PTHR11864:SF30">
    <property type="entry name" value="PRE-MRNA-SPLICING FACTOR URN1"/>
    <property type="match status" value="1"/>
</dbReference>
<dbReference type="SUPFAM" id="SSF81698">
    <property type="entry name" value="FF domain"/>
    <property type="match status" value="1"/>
</dbReference>
<evidence type="ECO:0000313" key="5">
    <source>
        <dbReference type="Proteomes" id="UP000501346"/>
    </source>
</evidence>
<evidence type="ECO:0000259" key="3">
    <source>
        <dbReference type="PROSITE" id="PS51676"/>
    </source>
</evidence>
<keyword evidence="5" id="KW-1185">Reference proteome</keyword>